<dbReference type="EMBL" id="CP046621">
    <property type="protein sequence ID" value="QGW77090.1"/>
    <property type="molecule type" value="Genomic_DNA"/>
</dbReference>
<protein>
    <submittedName>
        <fullName evidence="1">Type VI secretion system lipoprotein TssJ</fullName>
    </submittedName>
</protein>
<sequence length="250" mass="27140">MEYRQTGKPLARPVQFRHLTAMAMVLVLAGCGVTDRIGKRMDDTWAADMLADSEKVILTADGGNQLNPDASGTPLSVVMRVYQLTSLERFTSTDADSLWDDPKKALGNTLVESREITLLPGIGQIDQWPLSPSARYVGVAAFFRVDDNGRWKVAFDANSLRKDGIWFSSDGLRVLVDKTDITALRGVDVLNKPPSAEQLAAARQQAAEPAQNSITDKVEDAVLEKAGDVAGQSAQKAMDSTFNSLLESVK</sequence>
<name>A0A6I6GRT2_9PSED</name>
<dbReference type="RefSeq" id="WP_157192112.1">
    <property type="nucleotide sequence ID" value="NZ_CP046621.1"/>
</dbReference>
<organism evidence="1 2">
    <name type="scientific">Pseudomonas alkylphenolica</name>
    <dbReference type="NCBI Taxonomy" id="237609"/>
    <lineage>
        <taxon>Bacteria</taxon>
        <taxon>Pseudomonadati</taxon>
        <taxon>Pseudomonadota</taxon>
        <taxon>Gammaproteobacteria</taxon>
        <taxon>Pseudomonadales</taxon>
        <taxon>Pseudomonadaceae</taxon>
        <taxon>Pseudomonas</taxon>
    </lineage>
</organism>
<dbReference type="Pfam" id="PF12790">
    <property type="entry name" value="T6SS-SciN"/>
    <property type="match status" value="1"/>
</dbReference>
<dbReference type="PROSITE" id="PS51257">
    <property type="entry name" value="PROKAR_LIPOPROTEIN"/>
    <property type="match status" value="1"/>
</dbReference>
<dbReference type="InterPro" id="IPR038706">
    <property type="entry name" value="Type_VI_SciN-like_sf"/>
</dbReference>
<dbReference type="PANTHER" id="PTHR37625:SF4">
    <property type="entry name" value="OUTER MEMBRANE LIPOPROTEIN"/>
    <property type="match status" value="1"/>
</dbReference>
<dbReference type="InterPro" id="IPR017734">
    <property type="entry name" value="T6SS_SciN"/>
</dbReference>
<gene>
    <name evidence="1" type="primary">tssJ</name>
    <name evidence="1" type="ORF">GPJ81_10505</name>
</gene>
<keyword evidence="2" id="KW-1185">Reference proteome</keyword>
<accession>A0A6I6GRT2</accession>
<proteinExistence type="predicted"/>
<keyword evidence="1" id="KW-0449">Lipoprotein</keyword>
<dbReference type="Gene3D" id="2.60.40.4150">
    <property type="entry name" value="Type VI secretion system, lipoprotein SciN"/>
    <property type="match status" value="1"/>
</dbReference>
<evidence type="ECO:0000313" key="1">
    <source>
        <dbReference type="EMBL" id="QGW77090.1"/>
    </source>
</evidence>
<dbReference type="AlphaFoldDB" id="A0A6I6GRT2"/>
<dbReference type="Proteomes" id="UP000426235">
    <property type="component" value="Chromosome"/>
</dbReference>
<dbReference type="PANTHER" id="PTHR37625">
    <property type="entry name" value="OUTER MEMBRANE LIPOPROTEIN-RELATED"/>
    <property type="match status" value="1"/>
</dbReference>
<evidence type="ECO:0000313" key="2">
    <source>
        <dbReference type="Proteomes" id="UP000426235"/>
    </source>
</evidence>
<dbReference type="NCBIfam" id="TIGR03352">
    <property type="entry name" value="VI_chp_3"/>
    <property type="match status" value="1"/>
</dbReference>
<reference evidence="1" key="1">
    <citation type="submission" date="2019-12" db="EMBL/GenBank/DDBJ databases">
        <title>Hybrid Genome Assemblies of two High G+C Isolates from Undergraduate Microbiology Courses.</title>
        <authorList>
            <person name="Ne Ville C.J."/>
            <person name="Enright D."/>
            <person name="Hernandez I."/>
            <person name="Dodsworth J."/>
            <person name="Orwin P.M."/>
        </authorList>
    </citation>
    <scope>NUCLEOTIDE SEQUENCE [LARGE SCALE GENOMIC DNA]</scope>
    <source>
        <strain evidence="1">Neo</strain>
    </source>
</reference>